<organism evidence="1 2">
    <name type="scientific">Candidatus Amesbacteria bacterium RIFCSPHIGHO2_01_FULL_48_32b</name>
    <dbReference type="NCBI Taxonomy" id="1797253"/>
    <lineage>
        <taxon>Bacteria</taxon>
        <taxon>Candidatus Amesiibacteriota</taxon>
    </lineage>
</organism>
<proteinExistence type="predicted"/>
<reference evidence="1 2" key="1">
    <citation type="journal article" date="2016" name="Nat. Commun.">
        <title>Thousands of microbial genomes shed light on interconnected biogeochemical processes in an aquifer system.</title>
        <authorList>
            <person name="Anantharaman K."/>
            <person name="Brown C.T."/>
            <person name="Hug L.A."/>
            <person name="Sharon I."/>
            <person name="Castelle C.J."/>
            <person name="Probst A.J."/>
            <person name="Thomas B.C."/>
            <person name="Singh A."/>
            <person name="Wilkins M.J."/>
            <person name="Karaoz U."/>
            <person name="Brodie E.L."/>
            <person name="Williams K.H."/>
            <person name="Hubbard S.S."/>
            <person name="Banfield J.F."/>
        </authorList>
    </citation>
    <scope>NUCLEOTIDE SEQUENCE [LARGE SCALE GENOMIC DNA]</scope>
</reference>
<comment type="caution">
    <text evidence="1">The sequence shown here is derived from an EMBL/GenBank/DDBJ whole genome shotgun (WGS) entry which is preliminary data.</text>
</comment>
<evidence type="ECO:0000313" key="2">
    <source>
        <dbReference type="Proteomes" id="UP000178176"/>
    </source>
</evidence>
<gene>
    <name evidence="1" type="ORF">A2876_04975</name>
</gene>
<dbReference type="EMBL" id="MEXH01000001">
    <property type="protein sequence ID" value="OGC93227.1"/>
    <property type="molecule type" value="Genomic_DNA"/>
</dbReference>
<name>A0A1F4YGZ3_9BACT</name>
<protein>
    <submittedName>
        <fullName evidence="1">Uncharacterized protein</fullName>
    </submittedName>
</protein>
<accession>A0A1F4YGZ3</accession>
<dbReference type="Proteomes" id="UP000178176">
    <property type="component" value="Unassembled WGS sequence"/>
</dbReference>
<sequence>MARQLGWIGDQLVPTLKGVDGVQYLGLGAERKLSSDVGGRIASGIHVAVAREAVEFDMRGLNALARAIGESVSEGRVDGGFWPREMGMYVDMRLPMVEVDNVDSRTEIYRAWVVVYPAAALGLLAVDLEGNDEAVREMEDAIRNGVSVSEALYLHRVAEYAALRWAGFRHGVNIDLITVQR</sequence>
<evidence type="ECO:0000313" key="1">
    <source>
        <dbReference type="EMBL" id="OGC93227.1"/>
    </source>
</evidence>
<dbReference type="AlphaFoldDB" id="A0A1F4YGZ3"/>